<evidence type="ECO:0000256" key="10">
    <source>
        <dbReference type="SAM" id="MobiDB-lite"/>
    </source>
</evidence>
<dbReference type="InterPro" id="IPR000679">
    <property type="entry name" value="Znf_GATA"/>
</dbReference>
<feature type="region of interest" description="Disordered" evidence="10">
    <location>
        <begin position="399"/>
        <end position="451"/>
    </location>
</feature>
<evidence type="ECO:0000256" key="7">
    <source>
        <dbReference type="ARBA" id="ARBA00023163"/>
    </source>
</evidence>
<keyword evidence="7" id="KW-0804">Transcription</keyword>
<evidence type="ECO:0000256" key="2">
    <source>
        <dbReference type="ARBA" id="ARBA00022723"/>
    </source>
</evidence>
<dbReference type="Gene3D" id="3.30.50.10">
    <property type="entry name" value="Erythroid Transcription Factor GATA-1, subunit A"/>
    <property type="match status" value="2"/>
</dbReference>
<dbReference type="InterPro" id="IPR013088">
    <property type="entry name" value="Znf_NHR/GATA"/>
</dbReference>
<dbReference type="AlphaFoldDB" id="A0A1D1VN59"/>
<evidence type="ECO:0000256" key="4">
    <source>
        <dbReference type="ARBA" id="ARBA00022833"/>
    </source>
</evidence>
<dbReference type="SUPFAM" id="SSF57716">
    <property type="entry name" value="Glucocorticoid receptor-like (DNA-binding domain)"/>
    <property type="match status" value="2"/>
</dbReference>
<evidence type="ECO:0000256" key="5">
    <source>
        <dbReference type="ARBA" id="ARBA00023015"/>
    </source>
</evidence>
<keyword evidence="6" id="KW-0238">DNA-binding</keyword>
<keyword evidence="3 9" id="KW-0863">Zinc-finger</keyword>
<dbReference type="EMBL" id="BDGG01000007">
    <property type="protein sequence ID" value="GAV01583.1"/>
    <property type="molecule type" value="Genomic_DNA"/>
</dbReference>
<feature type="region of interest" description="Disordered" evidence="10">
    <location>
        <begin position="489"/>
        <end position="540"/>
    </location>
</feature>
<evidence type="ECO:0000256" key="9">
    <source>
        <dbReference type="PROSITE-ProRule" id="PRU00094"/>
    </source>
</evidence>
<feature type="region of interest" description="Disordered" evidence="10">
    <location>
        <begin position="1"/>
        <end position="79"/>
    </location>
</feature>
<comment type="caution">
    <text evidence="12">The sequence shown here is derived from an EMBL/GenBank/DDBJ whole genome shotgun (WGS) entry which is preliminary data.</text>
</comment>
<proteinExistence type="predicted"/>
<keyword evidence="13" id="KW-1185">Reference proteome</keyword>
<dbReference type="InterPro" id="IPR039355">
    <property type="entry name" value="Transcription_factor_GATA"/>
</dbReference>
<comment type="subcellular location">
    <subcellularLocation>
        <location evidence="1">Nucleus</location>
    </subcellularLocation>
</comment>
<feature type="domain" description="GATA-type" evidence="11">
    <location>
        <begin position="354"/>
        <end position="407"/>
    </location>
</feature>
<feature type="compositionally biased region" description="Polar residues" evidence="10">
    <location>
        <begin position="44"/>
        <end position="75"/>
    </location>
</feature>
<dbReference type="GO" id="GO:0045944">
    <property type="term" value="P:positive regulation of transcription by RNA polymerase II"/>
    <property type="evidence" value="ECO:0007669"/>
    <property type="project" value="TreeGrafter"/>
</dbReference>
<feature type="compositionally biased region" description="Low complexity" evidence="10">
    <location>
        <begin position="413"/>
        <end position="427"/>
    </location>
</feature>
<feature type="compositionally biased region" description="Polar residues" evidence="10">
    <location>
        <begin position="428"/>
        <end position="442"/>
    </location>
</feature>
<evidence type="ECO:0000259" key="11">
    <source>
        <dbReference type="PROSITE" id="PS50114"/>
    </source>
</evidence>
<keyword evidence="8" id="KW-0539">Nucleus</keyword>
<accession>A0A1D1VN59</accession>
<dbReference type="GO" id="GO:0000981">
    <property type="term" value="F:DNA-binding transcription factor activity, RNA polymerase II-specific"/>
    <property type="evidence" value="ECO:0007669"/>
    <property type="project" value="TreeGrafter"/>
</dbReference>
<dbReference type="PROSITE" id="PS50114">
    <property type="entry name" value="GATA_ZN_FINGER_2"/>
    <property type="match status" value="2"/>
</dbReference>
<dbReference type="PRINTS" id="PR00619">
    <property type="entry name" value="GATAZNFINGER"/>
</dbReference>
<evidence type="ECO:0000256" key="3">
    <source>
        <dbReference type="ARBA" id="ARBA00022771"/>
    </source>
</evidence>
<reference evidence="12 13" key="1">
    <citation type="journal article" date="2016" name="Nat. Commun.">
        <title>Extremotolerant tardigrade genome and improved radiotolerance of human cultured cells by tardigrade-unique protein.</title>
        <authorList>
            <person name="Hashimoto T."/>
            <person name="Horikawa D.D."/>
            <person name="Saito Y."/>
            <person name="Kuwahara H."/>
            <person name="Kozuka-Hata H."/>
            <person name="Shin-I T."/>
            <person name="Minakuchi Y."/>
            <person name="Ohishi K."/>
            <person name="Motoyama A."/>
            <person name="Aizu T."/>
            <person name="Enomoto A."/>
            <person name="Kondo K."/>
            <person name="Tanaka S."/>
            <person name="Hara Y."/>
            <person name="Koshikawa S."/>
            <person name="Sagara H."/>
            <person name="Miura T."/>
            <person name="Yokobori S."/>
            <person name="Miyagawa K."/>
            <person name="Suzuki Y."/>
            <person name="Kubo T."/>
            <person name="Oyama M."/>
            <person name="Kohara Y."/>
            <person name="Fujiyama A."/>
            <person name="Arakawa K."/>
            <person name="Katayama T."/>
            <person name="Toyoda A."/>
            <person name="Kunieda T."/>
        </authorList>
    </citation>
    <scope>NUCLEOTIDE SEQUENCE [LARGE SCALE GENOMIC DNA]</scope>
    <source>
        <strain evidence="12 13">YOKOZUNA-1</strain>
    </source>
</reference>
<feature type="domain" description="GATA-type" evidence="11">
    <location>
        <begin position="295"/>
        <end position="354"/>
    </location>
</feature>
<dbReference type="GO" id="GO:0008270">
    <property type="term" value="F:zinc ion binding"/>
    <property type="evidence" value="ECO:0007669"/>
    <property type="project" value="UniProtKB-KW"/>
</dbReference>
<dbReference type="Pfam" id="PF00320">
    <property type="entry name" value="GATA"/>
    <property type="match status" value="2"/>
</dbReference>
<evidence type="ECO:0000313" key="12">
    <source>
        <dbReference type="EMBL" id="GAV01583.1"/>
    </source>
</evidence>
<name>A0A1D1VN59_RAMVA</name>
<evidence type="ECO:0000256" key="6">
    <source>
        <dbReference type="ARBA" id="ARBA00023125"/>
    </source>
</evidence>
<dbReference type="STRING" id="947166.A0A1D1VN59"/>
<evidence type="ECO:0000256" key="8">
    <source>
        <dbReference type="ARBA" id="ARBA00023242"/>
    </source>
</evidence>
<dbReference type="FunFam" id="3.30.50.10:FF:000032">
    <property type="entry name" value="Transcription factor GATA-3"/>
    <property type="match status" value="1"/>
</dbReference>
<keyword evidence="2" id="KW-0479">Metal-binding</keyword>
<dbReference type="Proteomes" id="UP000186922">
    <property type="component" value="Unassembled WGS sequence"/>
</dbReference>
<dbReference type="PANTHER" id="PTHR10071:SF337">
    <property type="entry name" value="GATA-BINDING FACTOR A"/>
    <property type="match status" value="1"/>
</dbReference>
<dbReference type="CDD" id="cd00202">
    <property type="entry name" value="ZnF_GATA"/>
    <property type="match status" value="2"/>
</dbReference>
<dbReference type="GO" id="GO:0045165">
    <property type="term" value="P:cell fate commitment"/>
    <property type="evidence" value="ECO:0007669"/>
    <property type="project" value="TreeGrafter"/>
</dbReference>
<evidence type="ECO:0000313" key="13">
    <source>
        <dbReference type="Proteomes" id="UP000186922"/>
    </source>
</evidence>
<dbReference type="OrthoDB" id="515401at2759"/>
<organism evidence="12 13">
    <name type="scientific">Ramazzottius varieornatus</name>
    <name type="common">Water bear</name>
    <name type="synonym">Tardigrade</name>
    <dbReference type="NCBI Taxonomy" id="947166"/>
    <lineage>
        <taxon>Eukaryota</taxon>
        <taxon>Metazoa</taxon>
        <taxon>Ecdysozoa</taxon>
        <taxon>Tardigrada</taxon>
        <taxon>Eutardigrada</taxon>
        <taxon>Parachela</taxon>
        <taxon>Hypsibioidea</taxon>
        <taxon>Ramazzottiidae</taxon>
        <taxon>Ramazzottius</taxon>
    </lineage>
</organism>
<keyword evidence="5" id="KW-0805">Transcription regulation</keyword>
<dbReference type="PROSITE" id="PS00344">
    <property type="entry name" value="GATA_ZN_FINGER_1"/>
    <property type="match status" value="1"/>
</dbReference>
<gene>
    <name evidence="12" type="primary">RvY_12272-1</name>
    <name evidence="12" type="synonym">RvY_12272.1</name>
    <name evidence="12" type="ORF">RvY_12272</name>
</gene>
<keyword evidence="4" id="KW-0862">Zinc</keyword>
<dbReference type="PANTHER" id="PTHR10071">
    <property type="entry name" value="TRANSCRIPTION FACTOR GATA FAMILY MEMBER"/>
    <property type="match status" value="1"/>
</dbReference>
<dbReference type="GO" id="GO:0000978">
    <property type="term" value="F:RNA polymerase II cis-regulatory region sequence-specific DNA binding"/>
    <property type="evidence" value="ECO:0007669"/>
    <property type="project" value="TreeGrafter"/>
</dbReference>
<protein>
    <recommendedName>
        <fullName evidence="11">GATA-type domain-containing protein</fullName>
    </recommendedName>
</protein>
<feature type="compositionally biased region" description="Polar residues" evidence="10">
    <location>
        <begin position="16"/>
        <end position="32"/>
    </location>
</feature>
<evidence type="ECO:0000256" key="1">
    <source>
        <dbReference type="ARBA" id="ARBA00004123"/>
    </source>
</evidence>
<sequence length="540" mass="58766">MHYMATPWANEHNSEPAGSNGSTGSASCSPRRSSPVDGSPVPHAQSTTHAYSTISPHHSNTPPMQPMTENVQESIQPEHRRPSVLVAAPSADTSSYTPSMEPASTLLSRASAAAGLDTMTTYSLTQVTPDEMQQSMEMYGSYNPSSYYGTNSTASYSTPYSAELLRSQTGQQVSSYNVLQPVSYGTTNDGRGGIMPQVQVNQTATYWASPYDAYGRSGQAYYQTPTAGPSNGFCSSRSGMMPGYPFTPGSTDMTWAASSTPAFSADSSLHSVVRNATMPRQMVNYGEYNVEADPYIEGRECVNCSALVRDPHTPLWRRDQNGHYLCNACGLYKRVNTVNRPLSKPSKRMQNTSRRSGLVCSNCNTHTTTLWRRNNDGEPVCNACGLYYKLHSVHRPVAMRKDAIQTRKRKPRSQGSSSKKGTSDGSSRPSKTTSDMDMTKPSNALPFGGLPNGLTTSVITSTGYTFPSYLPSTQVMPEASYAQFKNEPEAEMDNSNMEPPRDVYNGPTDQPPMNHSEPSNQNDMSPDPPTAMMPTSQTVN</sequence>
<dbReference type="GO" id="GO:0000122">
    <property type="term" value="P:negative regulation of transcription by RNA polymerase II"/>
    <property type="evidence" value="ECO:0007669"/>
    <property type="project" value="TreeGrafter"/>
</dbReference>
<dbReference type="SMART" id="SM00401">
    <property type="entry name" value="ZnF_GATA"/>
    <property type="match status" value="2"/>
</dbReference>
<feature type="compositionally biased region" description="Polar residues" evidence="10">
    <location>
        <begin position="507"/>
        <end position="524"/>
    </location>
</feature>
<dbReference type="GO" id="GO:0005634">
    <property type="term" value="C:nucleus"/>
    <property type="evidence" value="ECO:0007669"/>
    <property type="project" value="UniProtKB-SubCell"/>
</dbReference>